<comment type="caution">
    <text evidence="2">The sequence shown here is derived from an EMBL/GenBank/DDBJ whole genome shotgun (WGS) entry which is preliminary data.</text>
</comment>
<protein>
    <submittedName>
        <fullName evidence="2">Uncharacterized protein</fullName>
    </submittedName>
</protein>
<feature type="compositionally biased region" description="Low complexity" evidence="1">
    <location>
        <begin position="43"/>
        <end position="54"/>
    </location>
</feature>
<feature type="compositionally biased region" description="Polar residues" evidence="1">
    <location>
        <begin position="29"/>
        <end position="42"/>
    </location>
</feature>
<reference evidence="5 6" key="1">
    <citation type="submission" date="2018-08" db="EMBL/GenBank/DDBJ databases">
        <title>Aphanomyces genome sequencing and annotation.</title>
        <authorList>
            <person name="Minardi D."/>
            <person name="Oidtmann B."/>
            <person name="Van Der Giezen M."/>
            <person name="Studholme D.J."/>
        </authorList>
    </citation>
    <scope>NUCLEOTIDE SEQUENCE [LARGE SCALE GENOMIC DNA]</scope>
    <source>
        <strain evidence="4 7">FDL457</strain>
        <strain evidence="2 5">Kv</strain>
        <strain evidence="3 6">Si</strain>
    </source>
</reference>
<evidence type="ECO:0000313" key="2">
    <source>
        <dbReference type="EMBL" id="RHY23724.1"/>
    </source>
</evidence>
<dbReference type="EMBL" id="QUTB01004393">
    <property type="protein sequence ID" value="RHY62311.1"/>
    <property type="molecule type" value="Genomic_DNA"/>
</dbReference>
<dbReference type="EMBL" id="QUSZ01002033">
    <property type="protein sequence ID" value="RHY23724.1"/>
    <property type="molecule type" value="Genomic_DNA"/>
</dbReference>
<name>A0A397BVC5_APHAT</name>
<accession>A0A397BVC5</accession>
<gene>
    <name evidence="4" type="ORF">DYB26_009140</name>
    <name evidence="3" type="ORF">DYB34_001400</name>
    <name evidence="2" type="ORF">DYB36_001567</name>
</gene>
<dbReference type="Proteomes" id="UP000265427">
    <property type="component" value="Unassembled WGS sequence"/>
</dbReference>
<evidence type="ECO:0000313" key="6">
    <source>
        <dbReference type="Proteomes" id="UP000283543"/>
    </source>
</evidence>
<evidence type="ECO:0000313" key="5">
    <source>
        <dbReference type="Proteomes" id="UP000265427"/>
    </source>
</evidence>
<sequence>MGQCCSKRCPEIDDGDVVKPAVVKGLSTIEVSSPQLPASSFNQLRSTTTSTQRRSQADTVTAIRRSSLEGGNNENDIIMSSTSGSPSKDDLYGSSITSSKYIYTSPPSSPSKSSDEPQVEELQDISQQEPSEPVYVAPEDRPIESAFIREERIRLAQIQEHLRIERQEAHEKWVAELREKKKEFLPDVVVYRDFSPRVD</sequence>
<dbReference type="AlphaFoldDB" id="A0A397BVC5"/>
<dbReference type="EMBL" id="QUTF01016182">
    <property type="protein sequence ID" value="RHZ07535.1"/>
    <property type="molecule type" value="Genomic_DNA"/>
</dbReference>
<feature type="compositionally biased region" description="Low complexity" evidence="1">
    <location>
        <begin position="94"/>
        <end position="112"/>
    </location>
</feature>
<evidence type="ECO:0000313" key="3">
    <source>
        <dbReference type="EMBL" id="RHY62311.1"/>
    </source>
</evidence>
<dbReference type="Proteomes" id="UP000283543">
    <property type="component" value="Unassembled WGS sequence"/>
</dbReference>
<dbReference type="Proteomes" id="UP000286510">
    <property type="component" value="Unassembled WGS sequence"/>
</dbReference>
<evidence type="ECO:0000313" key="4">
    <source>
        <dbReference type="EMBL" id="RHZ07535.1"/>
    </source>
</evidence>
<evidence type="ECO:0000256" key="1">
    <source>
        <dbReference type="SAM" id="MobiDB-lite"/>
    </source>
</evidence>
<proteinExistence type="predicted"/>
<evidence type="ECO:0000313" key="7">
    <source>
        <dbReference type="Proteomes" id="UP000286510"/>
    </source>
</evidence>
<organism evidence="2 5">
    <name type="scientific">Aphanomyces astaci</name>
    <name type="common">Crayfish plague agent</name>
    <dbReference type="NCBI Taxonomy" id="112090"/>
    <lineage>
        <taxon>Eukaryota</taxon>
        <taxon>Sar</taxon>
        <taxon>Stramenopiles</taxon>
        <taxon>Oomycota</taxon>
        <taxon>Saprolegniomycetes</taxon>
        <taxon>Saprolegniales</taxon>
        <taxon>Verrucalvaceae</taxon>
        <taxon>Aphanomyces</taxon>
    </lineage>
</organism>
<feature type="region of interest" description="Disordered" evidence="1">
    <location>
        <begin position="29"/>
        <end position="140"/>
    </location>
</feature>
<dbReference type="VEuPathDB" id="FungiDB:H257_10729"/>
<feature type="compositionally biased region" description="Polar residues" evidence="1">
    <location>
        <begin position="69"/>
        <end position="86"/>
    </location>
</feature>